<keyword evidence="2" id="KW-0812">Transmembrane</keyword>
<organism evidence="3 4">
    <name type="scientific">Setaria italica</name>
    <name type="common">Foxtail millet</name>
    <name type="synonym">Panicum italicum</name>
    <dbReference type="NCBI Taxonomy" id="4555"/>
    <lineage>
        <taxon>Eukaryota</taxon>
        <taxon>Viridiplantae</taxon>
        <taxon>Streptophyta</taxon>
        <taxon>Embryophyta</taxon>
        <taxon>Tracheophyta</taxon>
        <taxon>Spermatophyta</taxon>
        <taxon>Magnoliopsida</taxon>
        <taxon>Liliopsida</taxon>
        <taxon>Poales</taxon>
        <taxon>Poaceae</taxon>
        <taxon>PACMAD clade</taxon>
        <taxon>Panicoideae</taxon>
        <taxon>Panicodae</taxon>
        <taxon>Paniceae</taxon>
        <taxon>Cenchrinae</taxon>
        <taxon>Setaria</taxon>
    </lineage>
</organism>
<evidence type="ECO:0000256" key="2">
    <source>
        <dbReference type="SAM" id="Phobius"/>
    </source>
</evidence>
<reference evidence="3" key="2">
    <citation type="submission" date="2018-08" db="UniProtKB">
        <authorList>
            <consortium name="EnsemblPlants"/>
        </authorList>
    </citation>
    <scope>IDENTIFICATION</scope>
    <source>
        <strain evidence="3">Yugu1</strain>
    </source>
</reference>
<dbReference type="eggNOG" id="ENOG502QWJJ">
    <property type="taxonomic scope" value="Eukaryota"/>
</dbReference>
<proteinExistence type="predicted"/>
<protein>
    <recommendedName>
        <fullName evidence="5">Transposase-associated domain-containing protein</fullName>
    </recommendedName>
</protein>
<dbReference type="HOGENOM" id="CLU_763772_0_0_1"/>
<accession>K3Y3E7</accession>
<sequence>MIKRGFVDRYTIWSHHGEAGDTFSNTDIDTGTNEVGGDDANENDHVMMDDDYDRGDKNGYQTDVRVEPQVDEERDVDVADMLRHIEPEVLLGSAKRNHSILYRGEYAALEKCPNCDASCYKSNADFYEDRAGSSIRNKRKKDAKKSVGAQVEDKSFIGTDTTTQRRVPALVMWYLPVVDRLKRLFSNPKSAKIMTWHADRPVKGKTACIVCLDGTSYVYLKGFMKTVFMRHRRFVLKTHKYHRMKDFFDDTNENDFAPKPAMGKIAFEMCEKVKFKLELPNGKQYLPPASYNLTPDERLAMCKCLRGLKVLTGFSSNIRSLVSLKDMTLASYNSPDFHVMIIVFLTIAIRAIKTLFVKMIWTY</sequence>
<feature type="region of interest" description="Disordered" evidence="1">
    <location>
        <begin position="24"/>
        <end position="44"/>
    </location>
</feature>
<evidence type="ECO:0000313" key="4">
    <source>
        <dbReference type="Proteomes" id="UP000004995"/>
    </source>
</evidence>
<reference evidence="4" key="1">
    <citation type="journal article" date="2012" name="Nat. Biotechnol.">
        <title>Reference genome sequence of the model plant Setaria.</title>
        <authorList>
            <person name="Bennetzen J.L."/>
            <person name="Schmutz J."/>
            <person name="Wang H."/>
            <person name="Percifield R."/>
            <person name="Hawkins J."/>
            <person name="Pontaroli A.C."/>
            <person name="Estep M."/>
            <person name="Feng L."/>
            <person name="Vaughn J.N."/>
            <person name="Grimwood J."/>
            <person name="Jenkins J."/>
            <person name="Barry K."/>
            <person name="Lindquist E."/>
            <person name="Hellsten U."/>
            <person name="Deshpande S."/>
            <person name="Wang X."/>
            <person name="Wu X."/>
            <person name="Mitros T."/>
            <person name="Triplett J."/>
            <person name="Yang X."/>
            <person name="Ye C.Y."/>
            <person name="Mauro-Herrera M."/>
            <person name="Wang L."/>
            <person name="Li P."/>
            <person name="Sharma M."/>
            <person name="Sharma R."/>
            <person name="Ronald P.C."/>
            <person name="Panaud O."/>
            <person name="Kellogg E.A."/>
            <person name="Brutnell T.P."/>
            <person name="Doust A.N."/>
            <person name="Tuskan G.A."/>
            <person name="Rokhsar D."/>
            <person name="Devos K.M."/>
        </authorList>
    </citation>
    <scope>NUCLEOTIDE SEQUENCE [LARGE SCALE GENOMIC DNA]</scope>
    <source>
        <strain evidence="4">cv. Yugu1</strain>
    </source>
</reference>
<evidence type="ECO:0000256" key="1">
    <source>
        <dbReference type="SAM" id="MobiDB-lite"/>
    </source>
</evidence>
<dbReference type="PANTHER" id="PTHR10775:SF189">
    <property type="entry name" value="OS03G0380600 PROTEIN"/>
    <property type="match status" value="1"/>
</dbReference>
<dbReference type="Proteomes" id="UP000004995">
    <property type="component" value="Unassembled WGS sequence"/>
</dbReference>
<feature type="transmembrane region" description="Helical" evidence="2">
    <location>
        <begin position="337"/>
        <end position="356"/>
    </location>
</feature>
<feature type="compositionally biased region" description="Polar residues" evidence="1">
    <location>
        <begin position="24"/>
        <end position="33"/>
    </location>
</feature>
<dbReference type="EMBL" id="AGNK02002529">
    <property type="status" value="NOT_ANNOTATED_CDS"/>
    <property type="molecule type" value="Genomic_DNA"/>
</dbReference>
<dbReference type="OMA" id="IAFEMCE"/>
<dbReference type="InterPro" id="IPR004242">
    <property type="entry name" value="Transposase_21"/>
</dbReference>
<dbReference type="PANTHER" id="PTHR10775">
    <property type="entry name" value="OS08G0208400 PROTEIN"/>
    <property type="match status" value="1"/>
</dbReference>
<keyword evidence="2" id="KW-1133">Transmembrane helix</keyword>
<evidence type="ECO:0000313" key="3">
    <source>
        <dbReference type="EnsemblPlants" id="KQL10851"/>
    </source>
</evidence>
<name>K3Y3E7_SETIT</name>
<dbReference type="AlphaFoldDB" id="K3Y3E7"/>
<keyword evidence="2" id="KW-0472">Membrane</keyword>
<keyword evidence="4" id="KW-1185">Reference proteome</keyword>
<evidence type="ECO:0008006" key="5">
    <source>
        <dbReference type="Google" id="ProtNLM"/>
    </source>
</evidence>
<dbReference type="InParanoid" id="K3Y3E7"/>
<dbReference type="Gramene" id="KQL10851">
    <property type="protein sequence ID" value="KQL10851"/>
    <property type="gene ID" value="SETIT_008732mg"/>
</dbReference>
<dbReference type="Pfam" id="PF02992">
    <property type="entry name" value="Transposase_21"/>
    <property type="match status" value="1"/>
</dbReference>
<dbReference type="EnsemblPlants" id="KQL10851">
    <property type="protein sequence ID" value="KQL10851"/>
    <property type="gene ID" value="SETIT_008732mg"/>
</dbReference>